<dbReference type="InterPro" id="IPR045379">
    <property type="entry name" value="Crinkler_N"/>
</dbReference>
<protein>
    <recommendedName>
        <fullName evidence="5">Crinkler effector protein N-terminal domain-containing protein</fullName>
    </recommendedName>
</protein>
<evidence type="ECO:0000256" key="3">
    <source>
        <dbReference type="ARBA" id="ARBA00022525"/>
    </source>
</evidence>
<feature type="chain" id="PRO_5045200831" description="Crinkler effector protein N-terminal domain-containing protein" evidence="4">
    <location>
        <begin position="21"/>
        <end position="589"/>
    </location>
</feature>
<comment type="subcellular location">
    <subcellularLocation>
        <location evidence="1">Host cell</location>
    </subcellularLocation>
    <subcellularLocation>
        <location evidence="2">Secreted</location>
    </subcellularLocation>
</comment>
<evidence type="ECO:0000256" key="1">
    <source>
        <dbReference type="ARBA" id="ARBA00004340"/>
    </source>
</evidence>
<gene>
    <name evidence="6" type="ORF">VKT23_010236</name>
</gene>
<feature type="domain" description="Crinkler effector protein N-terminal" evidence="5">
    <location>
        <begin position="8"/>
        <end position="105"/>
    </location>
</feature>
<organism evidence="6 7">
    <name type="scientific">Marasmiellus scandens</name>
    <dbReference type="NCBI Taxonomy" id="2682957"/>
    <lineage>
        <taxon>Eukaryota</taxon>
        <taxon>Fungi</taxon>
        <taxon>Dikarya</taxon>
        <taxon>Basidiomycota</taxon>
        <taxon>Agaricomycotina</taxon>
        <taxon>Agaricomycetes</taxon>
        <taxon>Agaricomycetidae</taxon>
        <taxon>Agaricales</taxon>
        <taxon>Marasmiineae</taxon>
        <taxon>Omphalotaceae</taxon>
        <taxon>Marasmiellus</taxon>
    </lineage>
</organism>
<keyword evidence="3" id="KW-0964">Secreted</keyword>
<evidence type="ECO:0000256" key="4">
    <source>
        <dbReference type="SAM" id="SignalP"/>
    </source>
</evidence>
<evidence type="ECO:0000313" key="7">
    <source>
        <dbReference type="Proteomes" id="UP001498398"/>
    </source>
</evidence>
<accession>A0ABR1JCE3</accession>
<evidence type="ECO:0000256" key="2">
    <source>
        <dbReference type="ARBA" id="ARBA00004613"/>
    </source>
</evidence>
<sequence length="589" mass="65700">MSPSSANLTLFCCLVGSSFPFLVDISGSLTVCHLKYMIKQKKPIDLKDFDADSPSLYNVSIPDEGDIAQKIVDAVKASQPLRVTMELIEIFPDGPPGRTIHIAVKLPDVARISHYSPKPREAIAKSAANRPTPSVGAITSNLRKTQTSEQLDALYNNRPLQLSGPPITIYHPAFTRFDNTLAIPLDTVDFTHEELDNALNFIQAANEYYLDETSRRNAYQECGLETALKRGVVDRTTVYYNGDREMSPGGHTNVYCPLNNCSAISCFTEVNNEIGEGTDPLAHAECCYVSLVTSNEYLPVRESSCCPAFLIGMPGPYLIVSGAVYADHLISQRLTDYVYLGPISTRFNLAQKTRQVAHILRALKEGLHELEHFYGNLKPQPRFNPSCFPPHFDSFSDGKYSFQIRYIERLASGWSEKAIFKAELRNNTSNRTSIVVVKFAISYCKEAHKLLASKGLAPALWYCQQVDAVGMWVVVMDWVEGNYVDVPIKDTNIAQSLRSAMDMLHAKDLVFGDLRAPNVLVNPQKNTVMLIDFDWCGAVGIARYPPHIMLIPDYKWHKGVKRGGEIQKVHDKHMLEVLIGEDLGEAIAY</sequence>
<reference evidence="6 7" key="1">
    <citation type="submission" date="2024-01" db="EMBL/GenBank/DDBJ databases">
        <title>A draft genome for the cacao thread blight pathogen Marasmiellus scandens.</title>
        <authorList>
            <person name="Baruah I.K."/>
            <person name="Leung J."/>
            <person name="Bukari Y."/>
            <person name="Amoako-Attah I."/>
            <person name="Meinhardt L.W."/>
            <person name="Bailey B.A."/>
            <person name="Cohen S.P."/>
        </authorList>
    </citation>
    <scope>NUCLEOTIDE SEQUENCE [LARGE SCALE GENOMIC DNA]</scope>
    <source>
        <strain evidence="6 7">GH-19</strain>
    </source>
</reference>
<name>A0ABR1JCE3_9AGAR</name>
<proteinExistence type="predicted"/>
<dbReference type="Proteomes" id="UP001498398">
    <property type="component" value="Unassembled WGS sequence"/>
</dbReference>
<dbReference type="Gene3D" id="1.10.510.10">
    <property type="entry name" value="Transferase(Phosphotransferase) domain 1"/>
    <property type="match status" value="1"/>
</dbReference>
<dbReference type="InterPro" id="IPR011009">
    <property type="entry name" value="Kinase-like_dom_sf"/>
</dbReference>
<keyword evidence="4" id="KW-0732">Signal</keyword>
<keyword evidence="7" id="KW-1185">Reference proteome</keyword>
<comment type="caution">
    <text evidence="6">The sequence shown here is derived from an EMBL/GenBank/DDBJ whole genome shotgun (WGS) entry which is preliminary data.</text>
</comment>
<dbReference type="EMBL" id="JBANRG010000019">
    <property type="protein sequence ID" value="KAK7457891.1"/>
    <property type="molecule type" value="Genomic_DNA"/>
</dbReference>
<feature type="signal peptide" evidence="4">
    <location>
        <begin position="1"/>
        <end position="20"/>
    </location>
</feature>
<evidence type="ECO:0000313" key="6">
    <source>
        <dbReference type="EMBL" id="KAK7457891.1"/>
    </source>
</evidence>
<evidence type="ECO:0000259" key="5">
    <source>
        <dbReference type="Pfam" id="PF20147"/>
    </source>
</evidence>
<dbReference type="SUPFAM" id="SSF56112">
    <property type="entry name" value="Protein kinase-like (PK-like)"/>
    <property type="match status" value="1"/>
</dbReference>
<dbReference type="Pfam" id="PF20147">
    <property type="entry name" value="Crinkler"/>
    <property type="match status" value="1"/>
</dbReference>